<dbReference type="CDD" id="cd09019">
    <property type="entry name" value="galactose_mutarotase_like"/>
    <property type="match status" value="1"/>
</dbReference>
<sequence>MQIRRENVHNNWKQFTLINDRDMEVSILNYGGIITRIITPDRNEQKRNIVARYKNLDDYIENPLYLGAIIGRVAGRIQNGSFSIGDKEIQLQANEGYHVLHGGKSGFHQILWDVTTIEKPDYVGIRLTYTSKENESDFPGNVNVAITYYLDNQNELTIDYNAISDKQTPITLTNHSYFNLSGDLEQTIHEHEMTLDSDQFLELDEELIPTGEMVDVDMTPFDFRSGRCLSIGLNNDFYQNKIVGSGYDHFFLFNHEKKHVVNMVEPRSGRQLFISTNQPGMVMYTSNSVDSSQQFYEGEAKKYIAVCFETQGSPASLHHDNLETILLEANQPYQKTTTFQFGVI</sequence>
<dbReference type="KEGG" id="oih:OB2208"/>
<dbReference type="EMBL" id="BA000028">
    <property type="protein sequence ID" value="BAC14164.1"/>
    <property type="molecule type" value="Genomic_DNA"/>
</dbReference>
<dbReference type="AlphaFoldDB" id="Q8EPA5"/>
<dbReference type="PhylomeDB" id="Q8EPA5"/>
<accession>Q8EPA5</accession>
<feature type="active site" description="Proton acceptor" evidence="6">
    <location>
        <position position="309"/>
    </location>
</feature>
<dbReference type="HOGENOM" id="CLU_031753_1_1_9"/>
<dbReference type="PANTHER" id="PTHR10091">
    <property type="entry name" value="ALDOSE-1-EPIMERASE"/>
    <property type="match status" value="1"/>
</dbReference>
<dbReference type="Gene3D" id="2.70.98.10">
    <property type="match status" value="1"/>
</dbReference>
<evidence type="ECO:0000256" key="7">
    <source>
        <dbReference type="PIRSR" id="PIRSR005096-2"/>
    </source>
</evidence>
<feature type="binding site" evidence="7">
    <location>
        <position position="248"/>
    </location>
    <ligand>
        <name>beta-D-galactose</name>
        <dbReference type="ChEBI" id="CHEBI:27667"/>
    </ligand>
</feature>
<feature type="active site" description="Proton donor" evidence="6">
    <location>
        <position position="175"/>
    </location>
</feature>
<evidence type="ECO:0000256" key="5">
    <source>
        <dbReference type="PIRNR" id="PIRNR005096"/>
    </source>
</evidence>
<dbReference type="InterPro" id="IPR008183">
    <property type="entry name" value="Aldose_1/G6P_1-epimerase"/>
</dbReference>
<keyword evidence="10" id="KW-1185">Reference proteome</keyword>
<evidence type="ECO:0000313" key="9">
    <source>
        <dbReference type="EMBL" id="BAC14164.1"/>
    </source>
</evidence>
<dbReference type="GO" id="GO:0004034">
    <property type="term" value="F:aldose 1-epimerase activity"/>
    <property type="evidence" value="ECO:0007669"/>
    <property type="project" value="UniProtKB-EC"/>
</dbReference>
<evidence type="ECO:0000256" key="1">
    <source>
        <dbReference type="ARBA" id="ARBA00005028"/>
    </source>
</evidence>
<comment type="similarity">
    <text evidence="2 5">Belongs to the aldose epimerase family.</text>
</comment>
<dbReference type="PIRSF" id="PIRSF005096">
    <property type="entry name" value="GALM"/>
    <property type="match status" value="1"/>
</dbReference>
<gene>
    <name evidence="9" type="ordered locus">OB2208</name>
</gene>
<dbReference type="GO" id="GO:0030246">
    <property type="term" value="F:carbohydrate binding"/>
    <property type="evidence" value="ECO:0007669"/>
    <property type="project" value="InterPro"/>
</dbReference>
<keyword evidence="4 5" id="KW-0119">Carbohydrate metabolism</keyword>
<reference evidence="9 10" key="2">
    <citation type="journal article" date="2002" name="Nucleic Acids Res.">
        <title>Genome sequence of Oceanobacillus iheyensis isolated from the Iheya Ridge and its unexpected adaptive capabilities to extreme environments.</title>
        <authorList>
            <person name="Takami H."/>
            <person name="Takaki Y."/>
            <person name="Uchiyama I."/>
        </authorList>
    </citation>
    <scope>NUCLEOTIDE SEQUENCE [LARGE SCALE GENOMIC DNA]</scope>
    <source>
        <strain evidence="10">DSM 14371 / CIP 107618 / JCM 11309 / KCTC 3954 / HTE831</strain>
    </source>
</reference>
<dbReference type="InterPro" id="IPR011013">
    <property type="entry name" value="Gal_mutarotase_sf_dom"/>
</dbReference>
<dbReference type="NCBIfam" id="NF008277">
    <property type="entry name" value="PRK11055.1"/>
    <property type="match status" value="1"/>
</dbReference>
<comment type="pathway">
    <text evidence="1 5">Carbohydrate metabolism; hexose metabolism.</text>
</comment>
<keyword evidence="3 5" id="KW-0413">Isomerase</keyword>
<proteinExistence type="inferred from homology"/>
<organism evidence="9 10">
    <name type="scientific">Oceanobacillus iheyensis (strain DSM 14371 / CIP 107618 / JCM 11309 / KCTC 3954 / HTE831)</name>
    <dbReference type="NCBI Taxonomy" id="221109"/>
    <lineage>
        <taxon>Bacteria</taxon>
        <taxon>Bacillati</taxon>
        <taxon>Bacillota</taxon>
        <taxon>Bacilli</taxon>
        <taxon>Bacillales</taxon>
        <taxon>Bacillaceae</taxon>
        <taxon>Oceanobacillus</taxon>
    </lineage>
</organism>
<comment type="catalytic activity">
    <reaction evidence="5">
        <text>alpha-D-glucose = beta-D-glucose</text>
        <dbReference type="Rhea" id="RHEA:10264"/>
        <dbReference type="ChEBI" id="CHEBI:15903"/>
        <dbReference type="ChEBI" id="CHEBI:17925"/>
        <dbReference type="EC" id="5.1.3.3"/>
    </reaction>
</comment>
<name>Q8EPA5_OCEIH</name>
<dbReference type="InterPro" id="IPR047215">
    <property type="entry name" value="Galactose_mutarotase-like"/>
</dbReference>
<dbReference type="InterPro" id="IPR014718">
    <property type="entry name" value="GH-type_carb-bd"/>
</dbReference>
<feature type="binding site" evidence="8">
    <location>
        <begin position="175"/>
        <end position="177"/>
    </location>
    <ligand>
        <name>beta-D-galactose</name>
        <dbReference type="ChEBI" id="CHEBI:27667"/>
    </ligand>
</feature>
<reference evidence="9 10" key="1">
    <citation type="journal article" date="2001" name="FEMS Microbiol. Lett.">
        <title>Oceanobacillus iheyensis gen. nov., sp. nov., a deep-sea extremely halotolerant and alkaliphilic species isolated from a depth of 1050 m on the Iheya Ridge.</title>
        <authorList>
            <person name="Lu J."/>
            <person name="Nogi Y."/>
            <person name="Takami H."/>
        </authorList>
    </citation>
    <scope>NUCLEOTIDE SEQUENCE [LARGE SCALE GENOMIC DNA]</scope>
    <source>
        <strain evidence="10">DSM 14371 / CIP 107618 / JCM 11309 / KCTC 3954 / HTE831</strain>
    </source>
</reference>
<dbReference type="SUPFAM" id="SSF74650">
    <property type="entry name" value="Galactose mutarotase-like"/>
    <property type="match status" value="1"/>
</dbReference>
<dbReference type="GO" id="GO:0006006">
    <property type="term" value="P:glucose metabolic process"/>
    <property type="evidence" value="ECO:0007669"/>
    <property type="project" value="TreeGrafter"/>
</dbReference>
<dbReference type="Pfam" id="PF01263">
    <property type="entry name" value="Aldose_epim"/>
    <property type="match status" value="1"/>
</dbReference>
<dbReference type="RefSeq" id="WP_011066602.1">
    <property type="nucleotide sequence ID" value="NC_004193.1"/>
</dbReference>
<dbReference type="PANTHER" id="PTHR10091:SF0">
    <property type="entry name" value="GALACTOSE MUTAROTASE"/>
    <property type="match status" value="1"/>
</dbReference>
<dbReference type="Proteomes" id="UP000000822">
    <property type="component" value="Chromosome"/>
</dbReference>
<dbReference type="eggNOG" id="COG2017">
    <property type="taxonomic scope" value="Bacteria"/>
</dbReference>
<evidence type="ECO:0000256" key="8">
    <source>
        <dbReference type="PIRSR" id="PIRSR005096-3"/>
    </source>
</evidence>
<dbReference type="GO" id="GO:0005737">
    <property type="term" value="C:cytoplasm"/>
    <property type="evidence" value="ECO:0007669"/>
    <property type="project" value="TreeGrafter"/>
</dbReference>
<dbReference type="GO" id="GO:0033499">
    <property type="term" value="P:galactose catabolic process via UDP-galactose, Leloir pathway"/>
    <property type="evidence" value="ECO:0007669"/>
    <property type="project" value="TreeGrafter"/>
</dbReference>
<evidence type="ECO:0000313" key="10">
    <source>
        <dbReference type="Proteomes" id="UP000000822"/>
    </source>
</evidence>
<evidence type="ECO:0000256" key="3">
    <source>
        <dbReference type="ARBA" id="ARBA00023235"/>
    </source>
</evidence>
<protein>
    <recommendedName>
        <fullName evidence="5">Aldose 1-epimerase</fullName>
        <ecNumber evidence="5">5.1.3.3</ecNumber>
    </recommendedName>
</protein>
<evidence type="ECO:0000256" key="4">
    <source>
        <dbReference type="ARBA" id="ARBA00023277"/>
    </source>
</evidence>
<dbReference type="UniPathway" id="UPA00242"/>
<dbReference type="OrthoDB" id="9779408at2"/>
<dbReference type="STRING" id="221109.gene:10734456"/>
<dbReference type="InterPro" id="IPR015443">
    <property type="entry name" value="Aldose_1-epimerase"/>
</dbReference>
<evidence type="ECO:0000256" key="2">
    <source>
        <dbReference type="ARBA" id="ARBA00006206"/>
    </source>
</evidence>
<evidence type="ECO:0000256" key="6">
    <source>
        <dbReference type="PIRSR" id="PIRSR005096-1"/>
    </source>
</evidence>
<dbReference type="EC" id="5.1.3.3" evidence="5"/>